<name>A0A6G1FUG5_9PEZI</name>
<dbReference type="AlphaFoldDB" id="A0A6G1FUG5"/>
<feature type="region of interest" description="Disordered" evidence="5">
    <location>
        <begin position="1"/>
        <end position="24"/>
    </location>
</feature>
<dbReference type="GO" id="GO:0008270">
    <property type="term" value="F:zinc ion binding"/>
    <property type="evidence" value="ECO:0007669"/>
    <property type="project" value="UniProtKB-KW"/>
</dbReference>
<evidence type="ECO:0000256" key="3">
    <source>
        <dbReference type="ARBA" id="ARBA00022833"/>
    </source>
</evidence>
<evidence type="ECO:0000256" key="1">
    <source>
        <dbReference type="ARBA" id="ARBA00022723"/>
    </source>
</evidence>
<evidence type="ECO:0000313" key="8">
    <source>
        <dbReference type="Proteomes" id="UP000504638"/>
    </source>
</evidence>
<dbReference type="PANTHER" id="PTHR13513:SF9">
    <property type="entry name" value="E3 UBIQUITIN-PROTEIN LIGASE UBR7-RELATED"/>
    <property type="match status" value="1"/>
</dbReference>
<dbReference type="GO" id="GO:0061630">
    <property type="term" value="F:ubiquitin protein ligase activity"/>
    <property type="evidence" value="ECO:0007669"/>
    <property type="project" value="InterPro"/>
</dbReference>
<keyword evidence="1" id="KW-0479">Metal-binding</keyword>
<feature type="compositionally biased region" description="Basic and acidic residues" evidence="5">
    <location>
        <begin position="331"/>
        <end position="342"/>
    </location>
</feature>
<keyword evidence="8" id="KW-1185">Reference proteome</keyword>
<feature type="region of interest" description="Disordered" evidence="5">
    <location>
        <begin position="294"/>
        <end position="371"/>
    </location>
</feature>
<dbReference type="InterPro" id="IPR047506">
    <property type="entry name" value="UBR7-like_UBR-box"/>
</dbReference>
<proteinExistence type="predicted"/>
<dbReference type="InterPro" id="IPR003126">
    <property type="entry name" value="Znf_UBR"/>
</dbReference>
<feature type="region of interest" description="Disordered" evidence="5">
    <location>
        <begin position="216"/>
        <end position="250"/>
    </location>
</feature>
<feature type="domain" description="UBR-type" evidence="6">
    <location>
        <begin position="52"/>
        <end position="130"/>
    </location>
</feature>
<feature type="compositionally biased region" description="Polar residues" evidence="5">
    <location>
        <begin position="297"/>
        <end position="310"/>
    </location>
</feature>
<evidence type="ECO:0000256" key="4">
    <source>
        <dbReference type="PROSITE-ProRule" id="PRU00508"/>
    </source>
</evidence>
<sequence>MATSGSVAAHQLRERQNSFSQVSESSQTAQEFINSQLQLEEEAREALPYQFDTCTKPLGPLRQLVFSCLTCNPPPSSSSDPYNAAGVCYSCSISCHGDHTLVELFNKRDFVCDCGTSRLPESTPCTLRINPVTGTKGDVRSEPPREGNSYNRNFRNQFCGCGEEYDPHQEKGTMFQCLGLGSEASGGCGEDWWHPECLVGLPRNWAETHKEQQDKLLAPTTEGNAPAPEGRVDGATVNEEEPPLPPGFPAEEDFESFICYKCVESNPWVKQYAGSPGFLPAVYFRGSAVKFKEGDQESSANGQPSSQGSAQKRKAHDYDGDETGTASKRFRSVDKDENDKSETNGSDAVAEADIQQDNKTDSHPCRINSLPPAPSGKVSLFLQADFRERWCKCPRCFPLLAKHPWLLEEEDTYEPPISEDGEHEDGGQSAGTRSMLDMGEAALSNVDRVRAIEGVMVYNKLKEQVKSFLQPFAESGQAVSAEDVKQYFERLRGDQDGIQAAAAQSAEANANGDNHRRDEGKGRNSYVLWCPASC</sequence>
<dbReference type="CDD" id="cd19677">
    <property type="entry name" value="UBR-box_UBR7"/>
    <property type="match status" value="1"/>
</dbReference>
<feature type="region of interest" description="Disordered" evidence="5">
    <location>
        <begin position="503"/>
        <end position="522"/>
    </location>
</feature>
<dbReference type="Proteomes" id="UP000504638">
    <property type="component" value="Unplaced"/>
</dbReference>
<keyword evidence="2" id="KW-0863">Zinc-finger</keyword>
<evidence type="ECO:0000313" key="7">
    <source>
        <dbReference type="EMBL" id="KAF1809332.1"/>
    </source>
</evidence>
<reference evidence="9" key="2">
    <citation type="submission" date="2020-04" db="EMBL/GenBank/DDBJ databases">
        <authorList>
            <consortium name="NCBI Genome Project"/>
        </authorList>
    </citation>
    <scope>NUCLEOTIDE SEQUENCE</scope>
    <source>
        <strain evidence="9">CBS 781.70</strain>
    </source>
</reference>
<dbReference type="SMART" id="SM00396">
    <property type="entry name" value="ZnF_UBR1"/>
    <property type="match status" value="1"/>
</dbReference>
<accession>A0A6G1FUG5</accession>
<dbReference type="RefSeq" id="XP_033530963.1">
    <property type="nucleotide sequence ID" value="XM_033680144.1"/>
</dbReference>
<evidence type="ECO:0000313" key="9">
    <source>
        <dbReference type="RefSeq" id="XP_033530963.1"/>
    </source>
</evidence>
<feature type="compositionally biased region" description="Low complexity" evidence="5">
    <location>
        <begin position="503"/>
        <end position="512"/>
    </location>
</feature>
<dbReference type="OrthoDB" id="10262564at2759"/>
<reference evidence="9" key="3">
    <citation type="submission" date="2025-04" db="UniProtKB">
        <authorList>
            <consortium name="RefSeq"/>
        </authorList>
    </citation>
    <scope>IDENTIFICATION</scope>
    <source>
        <strain evidence="9">CBS 781.70</strain>
    </source>
</reference>
<dbReference type="EMBL" id="ML975173">
    <property type="protein sequence ID" value="KAF1809332.1"/>
    <property type="molecule type" value="Genomic_DNA"/>
</dbReference>
<evidence type="ECO:0000259" key="6">
    <source>
        <dbReference type="PROSITE" id="PS51157"/>
    </source>
</evidence>
<feature type="zinc finger region" description="UBR-type" evidence="4">
    <location>
        <begin position="52"/>
        <end position="130"/>
    </location>
</feature>
<reference evidence="7 9" key="1">
    <citation type="submission" date="2020-01" db="EMBL/GenBank/DDBJ databases">
        <authorList>
            <consortium name="DOE Joint Genome Institute"/>
            <person name="Haridas S."/>
            <person name="Albert R."/>
            <person name="Binder M."/>
            <person name="Bloem J."/>
            <person name="Labutti K."/>
            <person name="Salamov A."/>
            <person name="Andreopoulos B."/>
            <person name="Baker S.E."/>
            <person name="Barry K."/>
            <person name="Bills G."/>
            <person name="Bluhm B.H."/>
            <person name="Cannon C."/>
            <person name="Castanera R."/>
            <person name="Culley D.E."/>
            <person name="Daum C."/>
            <person name="Ezra D."/>
            <person name="Gonzalez J.B."/>
            <person name="Henrissat B."/>
            <person name="Kuo A."/>
            <person name="Liang C."/>
            <person name="Lipzen A."/>
            <person name="Lutzoni F."/>
            <person name="Magnuson J."/>
            <person name="Mondo S."/>
            <person name="Nolan M."/>
            <person name="Ohm R."/>
            <person name="Pangilinan J."/>
            <person name="Park H.-J."/>
            <person name="Ramirez L."/>
            <person name="Alfaro M."/>
            <person name="Sun H."/>
            <person name="Tritt A."/>
            <person name="Yoshinaga Y."/>
            <person name="Zwiers L.-H."/>
            <person name="Turgeon B.G."/>
            <person name="Goodwin S.B."/>
            <person name="Spatafora J.W."/>
            <person name="Crous P.W."/>
            <person name="Grigoriev I.V."/>
        </authorList>
    </citation>
    <scope>NUCLEOTIDE SEQUENCE</scope>
    <source>
        <strain evidence="7 9">CBS 781.70</strain>
    </source>
</reference>
<evidence type="ECO:0000256" key="2">
    <source>
        <dbReference type="ARBA" id="ARBA00022771"/>
    </source>
</evidence>
<dbReference type="GO" id="GO:0005737">
    <property type="term" value="C:cytoplasm"/>
    <property type="evidence" value="ECO:0007669"/>
    <property type="project" value="TreeGrafter"/>
</dbReference>
<dbReference type="InterPro" id="IPR040204">
    <property type="entry name" value="UBR7"/>
</dbReference>
<dbReference type="Pfam" id="PF02207">
    <property type="entry name" value="zf-UBR"/>
    <property type="match status" value="1"/>
</dbReference>
<dbReference type="PANTHER" id="PTHR13513">
    <property type="entry name" value="E3 UBIQUITIN-PROTEIN LIGASE UBR7"/>
    <property type="match status" value="1"/>
</dbReference>
<evidence type="ECO:0000256" key="5">
    <source>
        <dbReference type="SAM" id="MobiDB-lite"/>
    </source>
</evidence>
<gene>
    <name evidence="7 9" type="ORF">P152DRAFT_461515</name>
</gene>
<feature type="compositionally biased region" description="Basic and acidic residues" evidence="5">
    <location>
        <begin position="513"/>
        <end position="522"/>
    </location>
</feature>
<dbReference type="PROSITE" id="PS51157">
    <property type="entry name" value="ZF_UBR"/>
    <property type="match status" value="1"/>
</dbReference>
<dbReference type="GeneID" id="54420714"/>
<organism evidence="7">
    <name type="scientific">Eremomyces bilateralis CBS 781.70</name>
    <dbReference type="NCBI Taxonomy" id="1392243"/>
    <lineage>
        <taxon>Eukaryota</taxon>
        <taxon>Fungi</taxon>
        <taxon>Dikarya</taxon>
        <taxon>Ascomycota</taxon>
        <taxon>Pezizomycotina</taxon>
        <taxon>Dothideomycetes</taxon>
        <taxon>Dothideomycetes incertae sedis</taxon>
        <taxon>Eremomycetales</taxon>
        <taxon>Eremomycetaceae</taxon>
        <taxon>Eremomyces</taxon>
    </lineage>
</organism>
<keyword evidence="3" id="KW-0862">Zinc</keyword>
<protein>
    <recommendedName>
        <fullName evidence="6">UBR-type domain-containing protein</fullName>
    </recommendedName>
</protein>